<proteinExistence type="predicted"/>
<keyword evidence="1" id="KW-0472">Membrane</keyword>
<evidence type="ECO:0000313" key="2">
    <source>
        <dbReference type="EMBL" id="JAP88920.1"/>
    </source>
</evidence>
<feature type="non-terminal residue" evidence="2">
    <location>
        <position position="340"/>
    </location>
</feature>
<reference evidence="2" key="1">
    <citation type="submission" date="2015-07" db="EMBL/GenBank/DDBJ databases">
        <title>Adaptation to a free-living lifestyle via gene acquisitions in the diplomonad Trepomonas sp. PC1.</title>
        <authorList>
            <person name="Xu F."/>
            <person name="Jerlstrom-Hultqvist J."/>
            <person name="Kolisko M."/>
            <person name="Simpson A.G.B."/>
            <person name="Roger A.J."/>
            <person name="Svard S.G."/>
            <person name="Andersson J.O."/>
        </authorList>
    </citation>
    <scope>NUCLEOTIDE SEQUENCE</scope>
    <source>
        <strain evidence="2">PC1</strain>
    </source>
</reference>
<feature type="non-terminal residue" evidence="2">
    <location>
        <position position="1"/>
    </location>
</feature>
<protein>
    <submittedName>
        <fullName evidence="2">Uncharacterized protein</fullName>
    </submittedName>
</protein>
<keyword evidence="1" id="KW-0812">Transmembrane</keyword>
<sequence>VNFKNIYFYQVFHHLLCLFEVLLDLLVVFYISPLHHFRQLCLLYLQTALCQIFSFFLLTSKCDHSMGFKVLIETPVFDKPDFAQKVIKFVICDLLVQNINQILVVRSRDPDSHSFEVLTNLQLNRTLGQVDLKAWEFFLQKRFCCRLTKINAKKRVFLRFFQLVEEISELKNERKQRQLGVQAVEQEQSLKTKGNLLLEIKKWIISHDVKSGLHRELALILVVVDHEVVQIIIMIGLILNKRLKVGEALPELVKNRSRQKINNLKRLIIQLNKCLSNQILHSSRFQIICQLHNSWRALQLKKRFSETLNINIERSVYLGCQIELVIELLCDQLIYVKYFH</sequence>
<organism evidence="2">
    <name type="scientific">Trepomonas sp. PC1</name>
    <dbReference type="NCBI Taxonomy" id="1076344"/>
    <lineage>
        <taxon>Eukaryota</taxon>
        <taxon>Metamonada</taxon>
        <taxon>Diplomonadida</taxon>
        <taxon>Hexamitidae</taxon>
        <taxon>Hexamitinae</taxon>
        <taxon>Trepomonas</taxon>
    </lineage>
</organism>
<accession>A0A146JWE9</accession>
<gene>
    <name evidence="2" type="ORF">TPC1_31585</name>
</gene>
<evidence type="ECO:0000256" key="1">
    <source>
        <dbReference type="SAM" id="Phobius"/>
    </source>
</evidence>
<name>A0A146JWE9_9EUKA</name>
<feature type="transmembrane region" description="Helical" evidence="1">
    <location>
        <begin position="12"/>
        <end position="31"/>
    </location>
</feature>
<keyword evidence="1" id="KW-1133">Transmembrane helix</keyword>
<dbReference type="AlphaFoldDB" id="A0A146JWE9"/>
<dbReference type="EMBL" id="GDID01007686">
    <property type="protein sequence ID" value="JAP88920.1"/>
    <property type="molecule type" value="Transcribed_RNA"/>
</dbReference>